<evidence type="ECO:0000256" key="2">
    <source>
        <dbReference type="SAM" id="SignalP"/>
    </source>
</evidence>
<proteinExistence type="predicted"/>
<evidence type="ECO:0000313" key="4">
    <source>
        <dbReference type="Proteomes" id="UP000085678"/>
    </source>
</evidence>
<feature type="compositionally biased region" description="Polar residues" evidence="1">
    <location>
        <begin position="770"/>
        <end position="779"/>
    </location>
</feature>
<feature type="compositionally biased region" description="Low complexity" evidence="1">
    <location>
        <begin position="665"/>
        <end position="739"/>
    </location>
</feature>
<dbReference type="InParanoid" id="A0A2R2MTG3"/>
<evidence type="ECO:0000313" key="5">
    <source>
        <dbReference type="RefSeq" id="XP_023933408.1"/>
    </source>
</evidence>
<evidence type="ECO:0000259" key="3">
    <source>
        <dbReference type="Pfam" id="PF17517"/>
    </source>
</evidence>
<feature type="chain" id="PRO_5015183753" evidence="2">
    <location>
        <begin position="24"/>
        <end position="906"/>
    </location>
</feature>
<evidence type="ECO:0000256" key="1">
    <source>
        <dbReference type="SAM" id="MobiDB-lite"/>
    </source>
</evidence>
<dbReference type="RefSeq" id="XP_023933408.1">
    <property type="nucleotide sequence ID" value="XM_024077640.1"/>
</dbReference>
<dbReference type="PANTHER" id="PTHR46534:SF1">
    <property type="entry name" value="IGGFC-BINDING PROTEIN N-TERMINAL DOMAIN-CONTAINING PROTEIN"/>
    <property type="match status" value="1"/>
</dbReference>
<accession>A0A2R2MTG3</accession>
<feature type="region of interest" description="Disordered" evidence="1">
    <location>
        <begin position="794"/>
        <end position="860"/>
    </location>
</feature>
<feature type="compositionally biased region" description="Low complexity" evidence="1">
    <location>
        <begin position="751"/>
        <end position="769"/>
    </location>
</feature>
<dbReference type="STRING" id="7574.A0A2R2MTG3"/>
<dbReference type="AlphaFoldDB" id="A0A2R2MTG3"/>
<feature type="compositionally biased region" description="Low complexity" evidence="1">
    <location>
        <begin position="576"/>
        <end position="590"/>
    </location>
</feature>
<dbReference type="KEGG" id="lak:112042687"/>
<dbReference type="PANTHER" id="PTHR46534">
    <property type="entry name" value="IGGFC_BINDING DOMAIN-CONTAINING PROTEIN"/>
    <property type="match status" value="1"/>
</dbReference>
<dbReference type="GeneID" id="112042687"/>
<dbReference type="Proteomes" id="UP000085678">
    <property type="component" value="Unplaced"/>
</dbReference>
<feature type="compositionally biased region" description="Low complexity" evidence="1">
    <location>
        <begin position="597"/>
        <end position="653"/>
    </location>
</feature>
<feature type="compositionally biased region" description="Low complexity" evidence="1">
    <location>
        <begin position="794"/>
        <end position="808"/>
    </location>
</feature>
<feature type="compositionally biased region" description="Polar residues" evidence="1">
    <location>
        <begin position="740"/>
        <end position="749"/>
    </location>
</feature>
<gene>
    <name evidence="5" type="primary">LOC112042687</name>
</gene>
<sequence length="906" mass="100721">MKWIEAVLFFLVVCANRKNHCAGTDTEIHAGPDNRGTEFMLMFNENFNLNPSNFEDFEIEVYVTTAVSDIVYFNVSTPGWDDPQAVNIQSNVTRGQVRQLYLPHALRHIGTKVSNKAVLITSSSEIVVYSINKQVYSNDGFLGLPTDVLGTEYYTVSYAPAYRHCQFGIVAIEDDTNITITLGRQQYPDGQMTEITYNGQVFYNGDDITVTLNRYGTMQIQAANANDLTGSHVVSDKPVAVFSGNKKTNVGSGNTQDHLVEQMTPVNTWGKTFATVPIPGRDHFKPGDVFRFVASEDNTTISITGIPQEPDAQLNLSRAGDFVEKIIGASFSNVYTLITADKPIMVVQIVQSQLGFKEPSDPAMILIPPIEQYEADYAFTTPKYSLGSYENYLMVIVRANESDGLQFNLDHTDDYNITWYDIPGTEYRGSRFQVDEGTHVLSHVSSISTFGVFMFGSAVWESYGFPGGMRLAPINKVCTRTLMVPGDGVDNDCDGQIDEEMCSNNIDDDYDGLIEEDCACVPSTMVVDDDIDNDCDGQHDEEICGNDIDDDGDGVHDEDCDNIFMTSAIPTTDYPTTAEHSTTEEQQTTTEARKTTEQPTNIKQEITTEQPTTTEQEATTLQKTTIDIRTTTEQKMTTEQQTTTEQPTTAEQRTTTERRATAIKQTTTEETTTTEQPTTNEQQTSTKQQTTTELQTTTDLQTTADQQTTLGHPTTTEQAITTERQTTTDQQPTTKQRTTVAQQTTTEQHSTAEQKTTTRQQTTVEQQTTMGQPTTTEKAMTTEHLMSTEQQITTEQMTTMKQQTTTEQPDPVPSTTTAPKTTSQHPTRTKHTTTIKSTSPSTTSTNSPRTTTAATTPPKNILDFYNNHNKTNNINSQGDYINGNDTYSSWCWDSGWITWSNVLGEQ</sequence>
<name>A0A2R2MTG3_LINAN</name>
<protein>
    <submittedName>
        <fullName evidence="5">Uncharacterized protein LOC112042687</fullName>
    </submittedName>
</protein>
<feature type="signal peptide" evidence="2">
    <location>
        <begin position="1"/>
        <end position="23"/>
    </location>
</feature>
<dbReference type="Pfam" id="PF17517">
    <property type="entry name" value="IgGFc_binding"/>
    <property type="match status" value="1"/>
</dbReference>
<reference evidence="5" key="1">
    <citation type="submission" date="2025-08" db="UniProtKB">
        <authorList>
            <consortium name="RefSeq"/>
        </authorList>
    </citation>
    <scope>IDENTIFICATION</scope>
    <source>
        <tissue evidence="5">Gonads</tissue>
    </source>
</reference>
<organism evidence="4 5">
    <name type="scientific">Lingula anatina</name>
    <name type="common">Brachiopod</name>
    <name type="synonym">Lingula unguis</name>
    <dbReference type="NCBI Taxonomy" id="7574"/>
    <lineage>
        <taxon>Eukaryota</taxon>
        <taxon>Metazoa</taxon>
        <taxon>Spiralia</taxon>
        <taxon>Lophotrochozoa</taxon>
        <taxon>Brachiopoda</taxon>
        <taxon>Linguliformea</taxon>
        <taxon>Lingulata</taxon>
        <taxon>Lingulida</taxon>
        <taxon>Linguloidea</taxon>
        <taxon>Lingulidae</taxon>
        <taxon>Lingula</taxon>
    </lineage>
</organism>
<keyword evidence="4" id="KW-1185">Reference proteome</keyword>
<feature type="region of interest" description="Disordered" evidence="1">
    <location>
        <begin position="571"/>
        <end position="780"/>
    </location>
</feature>
<dbReference type="InterPro" id="IPR035234">
    <property type="entry name" value="IgGFc-bd_N"/>
</dbReference>
<feature type="domain" description="IgGFc-binding protein N-terminal" evidence="3">
    <location>
        <begin position="139"/>
        <end position="456"/>
    </location>
</feature>
<keyword evidence="2" id="KW-0732">Signal</keyword>
<dbReference type="OrthoDB" id="10005154at2759"/>
<feature type="compositionally biased region" description="Low complexity" evidence="1">
    <location>
        <begin position="834"/>
        <end position="860"/>
    </location>
</feature>